<feature type="transmembrane region" description="Helical" evidence="10">
    <location>
        <begin position="377"/>
        <end position="398"/>
    </location>
</feature>
<keyword evidence="5 10" id="KW-0812">Transmembrane</keyword>
<dbReference type="PANTHER" id="PTHR31412:SF0">
    <property type="entry name" value="ZINC METALLOPROTEASE EGY1, CHLOROPLASTIC-RELATED"/>
    <property type="match status" value="1"/>
</dbReference>
<dbReference type="Proteomes" id="UP000050430">
    <property type="component" value="Unassembled WGS sequence"/>
</dbReference>
<evidence type="ECO:0000256" key="5">
    <source>
        <dbReference type="ARBA" id="ARBA00022692"/>
    </source>
</evidence>
<keyword evidence="4" id="KW-0645">Protease</keyword>
<accession>A0A0P6WQW5</accession>
<dbReference type="RefSeq" id="WP_062423372.1">
    <property type="nucleotide sequence ID" value="NZ_BBYA01000015.1"/>
</dbReference>
<keyword evidence="9 10" id="KW-0472">Membrane</keyword>
<feature type="transmembrane region" description="Helical" evidence="10">
    <location>
        <begin position="89"/>
        <end position="110"/>
    </location>
</feature>
<feature type="transmembrane region" description="Helical" evidence="10">
    <location>
        <begin position="329"/>
        <end position="357"/>
    </location>
</feature>
<dbReference type="EMBL" id="LGCK01000011">
    <property type="protein sequence ID" value="KPL71255.1"/>
    <property type="molecule type" value="Genomic_DNA"/>
</dbReference>
<keyword evidence="7" id="KW-0809">Transit peptide</keyword>
<feature type="transmembrane region" description="Helical" evidence="10">
    <location>
        <begin position="290"/>
        <end position="309"/>
    </location>
</feature>
<dbReference type="GO" id="GO:0016020">
    <property type="term" value="C:membrane"/>
    <property type="evidence" value="ECO:0007669"/>
    <property type="project" value="UniProtKB-SubCell"/>
</dbReference>
<dbReference type="PANTHER" id="PTHR31412">
    <property type="entry name" value="ZINC METALLOPROTEASE EGY1"/>
    <property type="match status" value="1"/>
</dbReference>
<dbReference type="AlphaFoldDB" id="A0A0P6WQW5"/>
<feature type="transmembrane region" description="Helical" evidence="10">
    <location>
        <begin position="155"/>
        <end position="179"/>
    </location>
</feature>
<evidence type="ECO:0000313" key="13">
    <source>
        <dbReference type="Proteomes" id="UP000050430"/>
    </source>
</evidence>
<evidence type="ECO:0000256" key="7">
    <source>
        <dbReference type="ARBA" id="ARBA00022946"/>
    </source>
</evidence>
<comment type="caution">
    <text evidence="12">The sequence shown here is derived from an EMBL/GenBank/DDBJ whole genome shotgun (WGS) entry which is preliminary data.</text>
</comment>
<proteinExistence type="inferred from homology"/>
<evidence type="ECO:0000256" key="1">
    <source>
        <dbReference type="ARBA" id="ARBA00001947"/>
    </source>
</evidence>
<dbReference type="STRING" id="229920.ADM99_11120"/>
<comment type="subcellular location">
    <subcellularLocation>
        <location evidence="2">Membrane</location>
        <topology evidence="2">Multi-pass membrane protein</topology>
    </subcellularLocation>
</comment>
<dbReference type="GO" id="GO:0006508">
    <property type="term" value="P:proteolysis"/>
    <property type="evidence" value="ECO:0007669"/>
    <property type="project" value="UniProtKB-KW"/>
</dbReference>
<dbReference type="OrthoDB" id="9774391at2"/>
<evidence type="ECO:0000256" key="3">
    <source>
        <dbReference type="ARBA" id="ARBA00007931"/>
    </source>
</evidence>
<comment type="similarity">
    <text evidence="3">Belongs to the peptidase M50B family.</text>
</comment>
<evidence type="ECO:0000256" key="6">
    <source>
        <dbReference type="ARBA" id="ARBA00022801"/>
    </source>
</evidence>
<keyword evidence="13" id="KW-1185">Reference proteome</keyword>
<name>A0A0P6WQW5_9CHLR</name>
<evidence type="ECO:0000313" key="12">
    <source>
        <dbReference type="EMBL" id="KPL71255.1"/>
    </source>
</evidence>
<evidence type="ECO:0000256" key="10">
    <source>
        <dbReference type="SAM" id="Phobius"/>
    </source>
</evidence>
<gene>
    <name evidence="12" type="ORF">ADM99_11120</name>
</gene>
<dbReference type="InterPro" id="IPR008915">
    <property type="entry name" value="Peptidase_M50"/>
</dbReference>
<evidence type="ECO:0000259" key="11">
    <source>
        <dbReference type="Pfam" id="PF02163"/>
    </source>
</evidence>
<dbReference type="GO" id="GO:0008233">
    <property type="term" value="F:peptidase activity"/>
    <property type="evidence" value="ECO:0007669"/>
    <property type="project" value="UniProtKB-KW"/>
</dbReference>
<dbReference type="CDD" id="cd06160">
    <property type="entry name" value="S2P-M50_like_2"/>
    <property type="match status" value="1"/>
</dbReference>
<organism evidence="12 13">
    <name type="scientific">Leptolinea tardivitalis</name>
    <dbReference type="NCBI Taxonomy" id="229920"/>
    <lineage>
        <taxon>Bacteria</taxon>
        <taxon>Bacillati</taxon>
        <taxon>Chloroflexota</taxon>
        <taxon>Anaerolineae</taxon>
        <taxon>Anaerolineales</taxon>
        <taxon>Anaerolineaceae</taxon>
        <taxon>Leptolinea</taxon>
    </lineage>
</organism>
<feature type="transmembrane region" description="Helical" evidence="10">
    <location>
        <begin position="191"/>
        <end position="214"/>
    </location>
</feature>
<feature type="domain" description="Peptidase M50" evidence="11">
    <location>
        <begin position="133"/>
        <end position="336"/>
    </location>
</feature>
<protein>
    <recommendedName>
        <fullName evidence="11">Peptidase M50 domain-containing protein</fullName>
    </recommendedName>
</protein>
<keyword evidence="6" id="KW-0378">Hydrolase</keyword>
<dbReference type="Pfam" id="PF02163">
    <property type="entry name" value="Peptidase_M50"/>
    <property type="match status" value="1"/>
</dbReference>
<dbReference type="InterPro" id="IPR044838">
    <property type="entry name" value="EGY1-like"/>
</dbReference>
<sequence length="399" mass="44426">MENLASDEVLRRFIEQIFIIDDVTLGDEKDGYIVRYRGRLRSEDSVSAYDRLSEELRSFNITPLFRKEDGRHVILLINGVISPKKSNPWINLLLFLLTFISVLITGAMYGTNNPFTGGVTGSIYSVIQNGWPFAVSMLAILGAHEFGHYLMGRHYGIHVTLPYFIPFPLSPFGTLGAFINMKESPRNRRQLLDIGLAGPLAGLVIAIPVLFIGLKLSKIDILQPDIPSGQMLSMEGNSLLYLFMKFLAFGKLLPAPASYGTMNPVLYWFMYFFTGQPYPAGGIDVMLHPVAWAGWAGMLVTALNLIPAGQLDGGHAVYVLLGKEKAQKLFPIILVILIALGFVWSGWWLWAAIIFFIGRIYAEPMDQITELDNKRKILAVIGIIVFLLVFTPVPLTLIG</sequence>
<evidence type="ECO:0000256" key="8">
    <source>
        <dbReference type="ARBA" id="ARBA00022989"/>
    </source>
</evidence>
<reference evidence="12 13" key="1">
    <citation type="submission" date="2015-07" db="EMBL/GenBank/DDBJ databases">
        <title>Genome sequence of Leptolinea tardivitalis DSM 16556.</title>
        <authorList>
            <person name="Hemp J."/>
            <person name="Ward L.M."/>
            <person name="Pace L.A."/>
            <person name="Fischer W.W."/>
        </authorList>
    </citation>
    <scope>NUCLEOTIDE SEQUENCE [LARGE SCALE GENOMIC DNA]</scope>
    <source>
        <strain evidence="12 13">YMTK-2</strain>
    </source>
</reference>
<comment type="cofactor">
    <cofactor evidence="1">
        <name>Zn(2+)</name>
        <dbReference type="ChEBI" id="CHEBI:29105"/>
    </cofactor>
</comment>
<evidence type="ECO:0000256" key="2">
    <source>
        <dbReference type="ARBA" id="ARBA00004141"/>
    </source>
</evidence>
<evidence type="ECO:0000256" key="9">
    <source>
        <dbReference type="ARBA" id="ARBA00023136"/>
    </source>
</evidence>
<keyword evidence="8 10" id="KW-1133">Transmembrane helix</keyword>
<evidence type="ECO:0000256" key="4">
    <source>
        <dbReference type="ARBA" id="ARBA00022670"/>
    </source>
</evidence>